<dbReference type="EMBL" id="JAOCZP010000008">
    <property type="protein sequence ID" value="MCT7377656.1"/>
    <property type="molecule type" value="Genomic_DNA"/>
</dbReference>
<accession>A0ABT2LTH0</accession>
<evidence type="ECO:0000313" key="5">
    <source>
        <dbReference type="EMBL" id="MCT7377656.1"/>
    </source>
</evidence>
<keyword evidence="1 2" id="KW-0238">DNA-binding</keyword>
<dbReference type="SUPFAM" id="SSF46689">
    <property type="entry name" value="Homeodomain-like"/>
    <property type="match status" value="1"/>
</dbReference>
<keyword evidence="6" id="KW-1185">Reference proteome</keyword>
<evidence type="ECO:0000256" key="3">
    <source>
        <dbReference type="SAM" id="MobiDB-lite"/>
    </source>
</evidence>
<evidence type="ECO:0000256" key="1">
    <source>
        <dbReference type="ARBA" id="ARBA00023125"/>
    </source>
</evidence>
<dbReference type="PANTHER" id="PTHR30055:SF226">
    <property type="entry name" value="HTH-TYPE TRANSCRIPTIONAL REGULATOR PKSA"/>
    <property type="match status" value="1"/>
</dbReference>
<dbReference type="InterPro" id="IPR001647">
    <property type="entry name" value="HTH_TetR"/>
</dbReference>
<feature type="region of interest" description="Disordered" evidence="3">
    <location>
        <begin position="1"/>
        <end position="29"/>
    </location>
</feature>
<feature type="compositionally biased region" description="Basic residues" evidence="3">
    <location>
        <begin position="1"/>
        <end position="15"/>
    </location>
</feature>
<reference evidence="5 6" key="1">
    <citation type="submission" date="2022-09" db="EMBL/GenBank/DDBJ databases">
        <title>Chelativorans salina sp. nov., a novel slightly halophilic bacterium isolated from a saline lake sediment enrichment.</title>
        <authorList>
            <person name="Gao L."/>
            <person name="Fang B.-Z."/>
            <person name="Li W.-J."/>
        </authorList>
    </citation>
    <scope>NUCLEOTIDE SEQUENCE [LARGE SCALE GENOMIC DNA]</scope>
    <source>
        <strain evidence="5 6">EGI FJ00035</strain>
    </source>
</reference>
<dbReference type="PRINTS" id="PR00455">
    <property type="entry name" value="HTHTETR"/>
</dbReference>
<feature type="DNA-binding region" description="H-T-H motif" evidence="2">
    <location>
        <begin position="56"/>
        <end position="75"/>
    </location>
</feature>
<dbReference type="RefSeq" id="WP_260906266.1">
    <property type="nucleotide sequence ID" value="NZ_JAOCZP010000008.1"/>
</dbReference>
<comment type="caution">
    <text evidence="5">The sequence shown here is derived from an EMBL/GenBank/DDBJ whole genome shotgun (WGS) entry which is preliminary data.</text>
</comment>
<gene>
    <name evidence="5" type="ORF">N5A92_21785</name>
</gene>
<dbReference type="InterPro" id="IPR050109">
    <property type="entry name" value="HTH-type_TetR-like_transc_reg"/>
</dbReference>
<dbReference type="Pfam" id="PF00440">
    <property type="entry name" value="TetR_N"/>
    <property type="match status" value="1"/>
</dbReference>
<evidence type="ECO:0000313" key="6">
    <source>
        <dbReference type="Proteomes" id="UP001320831"/>
    </source>
</evidence>
<dbReference type="InterPro" id="IPR009057">
    <property type="entry name" value="Homeodomain-like_sf"/>
</dbReference>
<dbReference type="PROSITE" id="PS50977">
    <property type="entry name" value="HTH_TETR_2"/>
    <property type="match status" value="1"/>
</dbReference>
<protein>
    <submittedName>
        <fullName evidence="5">TetR/AcrR family transcriptional regulator</fullName>
    </submittedName>
</protein>
<organism evidence="5 6">
    <name type="scientific">Chelativorans salis</name>
    <dbReference type="NCBI Taxonomy" id="2978478"/>
    <lineage>
        <taxon>Bacteria</taxon>
        <taxon>Pseudomonadati</taxon>
        <taxon>Pseudomonadota</taxon>
        <taxon>Alphaproteobacteria</taxon>
        <taxon>Hyphomicrobiales</taxon>
        <taxon>Phyllobacteriaceae</taxon>
        <taxon>Chelativorans</taxon>
    </lineage>
</organism>
<proteinExistence type="predicted"/>
<dbReference type="Proteomes" id="UP001320831">
    <property type="component" value="Unassembled WGS sequence"/>
</dbReference>
<name>A0ABT2LTH0_9HYPH</name>
<dbReference type="Gene3D" id="1.10.357.10">
    <property type="entry name" value="Tetracycline Repressor, domain 2"/>
    <property type="match status" value="1"/>
</dbReference>
<dbReference type="PANTHER" id="PTHR30055">
    <property type="entry name" value="HTH-TYPE TRANSCRIPTIONAL REGULATOR RUTR"/>
    <property type="match status" value="1"/>
</dbReference>
<evidence type="ECO:0000256" key="2">
    <source>
        <dbReference type="PROSITE-ProRule" id="PRU00335"/>
    </source>
</evidence>
<feature type="domain" description="HTH tetR-type" evidence="4">
    <location>
        <begin position="33"/>
        <end position="93"/>
    </location>
</feature>
<evidence type="ECO:0000259" key="4">
    <source>
        <dbReference type="PROSITE" id="PS50977"/>
    </source>
</evidence>
<sequence>MKTPQKRSSRPRAPVRKAAQLEAKLQPSQKRAKSTFETILDVTGRLLGEVGVERLSTNMICERAGMTPPALYRWFPNKYAILAELARRLSTAQLEAVGGLWQERVEPAETFPEAANEIAEVLKQLNKITQSRPGGIWIMRAMRAVPMLRDIRMAFRTQLAAIIRDGLRARGVRMASEEDLDIAAHLIAETILAADEMATEGPASDVDAIAREIGWMIELYARERWGSPQ</sequence>